<sequence length="85" mass="9782">MDGLIFLFAYVVAIKEVVSYIYSNSVNYYPSVSIERYWLLFIDFIYFACGSLSRYKSFKYYGIKCSTVTTACAEIYGKTNVAVDK</sequence>
<dbReference type="WBParaSite" id="Bm1359b.1">
    <property type="protein sequence ID" value="Bm1359b.1"/>
    <property type="gene ID" value="WBGene00221620"/>
</dbReference>
<dbReference type="AlphaFoldDB" id="A0A8L7SQ70"/>
<organism evidence="2 3">
    <name type="scientific">Brugia malayi</name>
    <name type="common">Filarial nematode worm</name>
    <dbReference type="NCBI Taxonomy" id="6279"/>
    <lineage>
        <taxon>Eukaryota</taxon>
        <taxon>Metazoa</taxon>
        <taxon>Ecdysozoa</taxon>
        <taxon>Nematoda</taxon>
        <taxon>Chromadorea</taxon>
        <taxon>Rhabditida</taxon>
        <taxon>Spirurina</taxon>
        <taxon>Spiruromorpha</taxon>
        <taxon>Filarioidea</taxon>
        <taxon>Onchocercidae</taxon>
        <taxon>Brugia</taxon>
    </lineage>
</organism>
<protein>
    <submittedName>
        <fullName evidence="3">Bm1359, isoform a</fullName>
    </submittedName>
</protein>
<dbReference type="Proteomes" id="UP000006672">
    <property type="component" value="Unassembled WGS sequence"/>
</dbReference>
<reference evidence="2" key="1">
    <citation type="journal article" date="2007" name="Science">
        <title>Draft genome of the filarial nematode parasite Brugia malayi.</title>
        <authorList>
            <person name="Ghedin E."/>
            <person name="Wang S."/>
            <person name="Spiro D."/>
            <person name="Caler E."/>
            <person name="Zhao Q."/>
            <person name="Crabtree J."/>
            <person name="Allen J.E."/>
            <person name="Delcher A.L."/>
            <person name="Guiliano D.B."/>
            <person name="Miranda-Saavedra D."/>
            <person name="Angiuoli S.V."/>
            <person name="Creasy T."/>
            <person name="Amedeo P."/>
            <person name="Haas B."/>
            <person name="El-Sayed N.M."/>
            <person name="Wortman J.R."/>
            <person name="Feldblyum T."/>
            <person name="Tallon L."/>
            <person name="Schatz M."/>
            <person name="Shumway M."/>
            <person name="Koo H."/>
            <person name="Salzberg S.L."/>
            <person name="Schobel S."/>
            <person name="Pertea M."/>
            <person name="Pop M."/>
            <person name="White O."/>
            <person name="Barton G.J."/>
            <person name="Carlow C.K."/>
            <person name="Crawford M.J."/>
            <person name="Daub J."/>
            <person name="Dimmic M.W."/>
            <person name="Estes C.F."/>
            <person name="Foster J.M."/>
            <person name="Ganatra M."/>
            <person name="Gregory W.F."/>
            <person name="Johnson N.M."/>
            <person name="Jin J."/>
            <person name="Komuniecki R."/>
            <person name="Korf I."/>
            <person name="Kumar S."/>
            <person name="Laney S."/>
            <person name="Li B.W."/>
            <person name="Li W."/>
            <person name="Lindblom T.H."/>
            <person name="Lustigman S."/>
            <person name="Ma D."/>
            <person name="Maina C.V."/>
            <person name="Martin D.M."/>
            <person name="McCarter J.P."/>
            <person name="McReynolds L."/>
            <person name="Mitreva M."/>
            <person name="Nutman T.B."/>
            <person name="Parkinson J."/>
            <person name="Peregrin-Alvarez J.M."/>
            <person name="Poole C."/>
            <person name="Ren Q."/>
            <person name="Saunders L."/>
            <person name="Sluder A.E."/>
            <person name="Smith K."/>
            <person name="Stanke M."/>
            <person name="Unnasch T.R."/>
            <person name="Ware J."/>
            <person name="Wei A.D."/>
            <person name="Weil G."/>
            <person name="Williams D.J."/>
            <person name="Zhang Y."/>
            <person name="Williams S.A."/>
            <person name="Fraser-Liggett C."/>
            <person name="Slatko B."/>
            <person name="Blaxter M.L."/>
            <person name="Scott A.L."/>
        </authorList>
    </citation>
    <scope>NUCLEOTIDE SEQUENCE</scope>
    <source>
        <strain evidence="2">FR3</strain>
    </source>
</reference>
<evidence type="ECO:0000313" key="2">
    <source>
        <dbReference type="Proteomes" id="UP000006672"/>
    </source>
</evidence>
<keyword evidence="1" id="KW-1133">Transmembrane helix</keyword>
<keyword evidence="2" id="KW-1185">Reference proteome</keyword>
<accession>A0A8L7SQ70</accession>
<keyword evidence="1" id="KW-0812">Transmembrane</keyword>
<proteinExistence type="predicted"/>
<feature type="transmembrane region" description="Helical" evidence="1">
    <location>
        <begin position="37"/>
        <end position="55"/>
    </location>
</feature>
<reference evidence="3" key="2">
    <citation type="submission" date="2022-04" db="UniProtKB">
        <authorList>
            <consortium name="WormBaseParasite"/>
        </authorList>
    </citation>
    <scope>IDENTIFICATION</scope>
</reference>
<name>A0A8L7SQ70_BRUMA</name>
<keyword evidence="1" id="KW-0472">Membrane</keyword>
<evidence type="ECO:0000256" key="1">
    <source>
        <dbReference type="SAM" id="Phobius"/>
    </source>
</evidence>
<evidence type="ECO:0000313" key="3">
    <source>
        <dbReference type="WBParaSite" id="Bm1359b.1"/>
    </source>
</evidence>